<organism evidence="3 4">
    <name type="scientific">Toxocara canis</name>
    <name type="common">Canine roundworm</name>
    <dbReference type="NCBI Taxonomy" id="6265"/>
    <lineage>
        <taxon>Eukaryota</taxon>
        <taxon>Metazoa</taxon>
        <taxon>Ecdysozoa</taxon>
        <taxon>Nematoda</taxon>
        <taxon>Chromadorea</taxon>
        <taxon>Rhabditida</taxon>
        <taxon>Spirurina</taxon>
        <taxon>Ascaridomorpha</taxon>
        <taxon>Ascaridoidea</taxon>
        <taxon>Toxocaridae</taxon>
        <taxon>Toxocara</taxon>
    </lineage>
</organism>
<reference evidence="2 3" key="2">
    <citation type="submission" date="2018-11" db="EMBL/GenBank/DDBJ databases">
        <authorList>
            <consortium name="Pathogen Informatics"/>
        </authorList>
    </citation>
    <scope>NUCLEOTIDE SEQUENCE [LARGE SCALE GENOMIC DNA]</scope>
</reference>
<dbReference type="AlphaFoldDB" id="A0A183VH22"/>
<evidence type="ECO:0000313" key="4">
    <source>
        <dbReference type="WBParaSite" id="TCNE_0002004601-mRNA-1"/>
    </source>
</evidence>
<feature type="region of interest" description="Disordered" evidence="1">
    <location>
        <begin position="1"/>
        <end position="20"/>
    </location>
</feature>
<protein>
    <submittedName>
        <fullName evidence="4">DEK_C domain-containing protein</fullName>
    </submittedName>
</protein>
<accession>A0A183VH22</accession>
<gene>
    <name evidence="2" type="ORF">TCNE_LOCUS20042</name>
</gene>
<sequence>MPTADASSIPETTNSDDCQTMSTTRIVSSIERRLRAALYDEDTFISLNMDILEEKIGVKRENVSEVTHS</sequence>
<name>A0A183VH22_TOXCA</name>
<evidence type="ECO:0000313" key="3">
    <source>
        <dbReference type="Proteomes" id="UP000050794"/>
    </source>
</evidence>
<proteinExistence type="predicted"/>
<keyword evidence="3" id="KW-1185">Reference proteome</keyword>
<reference evidence="4" key="1">
    <citation type="submission" date="2016-06" db="UniProtKB">
        <authorList>
            <consortium name="WormBaseParasite"/>
        </authorList>
    </citation>
    <scope>IDENTIFICATION</scope>
</reference>
<evidence type="ECO:0000256" key="1">
    <source>
        <dbReference type="SAM" id="MobiDB-lite"/>
    </source>
</evidence>
<dbReference type="Proteomes" id="UP000050794">
    <property type="component" value="Unassembled WGS sequence"/>
</dbReference>
<dbReference type="WBParaSite" id="TCNE_0002004601-mRNA-1">
    <property type="protein sequence ID" value="TCNE_0002004601-mRNA-1"/>
    <property type="gene ID" value="TCNE_0002004601"/>
</dbReference>
<dbReference type="EMBL" id="UYWY01028084">
    <property type="protein sequence ID" value="VDM51363.1"/>
    <property type="molecule type" value="Genomic_DNA"/>
</dbReference>
<evidence type="ECO:0000313" key="2">
    <source>
        <dbReference type="EMBL" id="VDM51363.1"/>
    </source>
</evidence>